<evidence type="ECO:0000256" key="5">
    <source>
        <dbReference type="SAM" id="MobiDB-lite"/>
    </source>
</evidence>
<dbReference type="EMBL" id="KN839151">
    <property type="protein sequence ID" value="KIJ90571.1"/>
    <property type="molecule type" value="Genomic_DNA"/>
</dbReference>
<feature type="transmembrane region" description="Helical" evidence="6">
    <location>
        <begin position="96"/>
        <end position="117"/>
    </location>
</feature>
<evidence type="ECO:0008006" key="9">
    <source>
        <dbReference type="Google" id="ProtNLM"/>
    </source>
</evidence>
<feature type="transmembrane region" description="Helical" evidence="6">
    <location>
        <begin position="55"/>
        <end position="76"/>
    </location>
</feature>
<dbReference type="AlphaFoldDB" id="A0A0C9WZ09"/>
<feature type="compositionally biased region" description="Polar residues" evidence="5">
    <location>
        <begin position="343"/>
        <end position="366"/>
    </location>
</feature>
<feature type="transmembrane region" description="Helical" evidence="6">
    <location>
        <begin position="275"/>
        <end position="298"/>
    </location>
</feature>
<dbReference type="GO" id="GO:0005385">
    <property type="term" value="F:zinc ion transmembrane transporter activity"/>
    <property type="evidence" value="ECO:0007669"/>
    <property type="project" value="TreeGrafter"/>
</dbReference>
<evidence type="ECO:0000256" key="1">
    <source>
        <dbReference type="ARBA" id="ARBA00004141"/>
    </source>
</evidence>
<keyword evidence="8" id="KW-1185">Reference proteome</keyword>
<dbReference type="Proteomes" id="UP000054477">
    <property type="component" value="Unassembled WGS sequence"/>
</dbReference>
<dbReference type="STRING" id="1095629.A0A0C9WZ09"/>
<dbReference type="InterPro" id="IPR003689">
    <property type="entry name" value="ZIP"/>
</dbReference>
<feature type="transmembrane region" description="Helical" evidence="6">
    <location>
        <begin position="25"/>
        <end position="43"/>
    </location>
</feature>
<dbReference type="HOGENOM" id="CLU_027089_2_0_1"/>
<proteinExistence type="predicted"/>
<feature type="transmembrane region" description="Helical" evidence="6">
    <location>
        <begin position="435"/>
        <end position="459"/>
    </location>
</feature>
<reference evidence="8" key="2">
    <citation type="submission" date="2015-01" db="EMBL/GenBank/DDBJ databases">
        <title>Evolutionary Origins and Diversification of the Mycorrhizal Mutualists.</title>
        <authorList>
            <consortium name="DOE Joint Genome Institute"/>
            <consortium name="Mycorrhizal Genomics Consortium"/>
            <person name="Kohler A."/>
            <person name="Kuo A."/>
            <person name="Nagy L.G."/>
            <person name="Floudas D."/>
            <person name="Copeland A."/>
            <person name="Barry K.W."/>
            <person name="Cichocki N."/>
            <person name="Veneault-Fourrey C."/>
            <person name="LaButti K."/>
            <person name="Lindquist E.A."/>
            <person name="Lipzen A."/>
            <person name="Lundell T."/>
            <person name="Morin E."/>
            <person name="Murat C."/>
            <person name="Riley R."/>
            <person name="Ohm R."/>
            <person name="Sun H."/>
            <person name="Tunlid A."/>
            <person name="Henrissat B."/>
            <person name="Grigoriev I.V."/>
            <person name="Hibbett D.S."/>
            <person name="Martin F."/>
        </authorList>
    </citation>
    <scope>NUCLEOTIDE SEQUENCE [LARGE SCALE GENOMIC DNA]</scope>
    <source>
        <strain evidence="8">LaAM-08-1</strain>
    </source>
</reference>
<sequence>MPAHPLTNVPLMVSVAVAADDHHQSVMLIILAASLFAVSFPGLSKRITFLRIPHVVFFIGKHFGTGVILATAFIHLLDDAFRSLQSPQVKLRYHNIGKYTGLIILCSLLAIFLVEYFSTTYVDHLHAEPSEPPTRENTRPSSPEPGPSGLRCSSIRPSTETTPLLGTRPLLYHAHHPHSRLEHELQLSAPETLPIATVLANSPRILRLGREGFSGGGYLCECGTESEGVCPCTETPECRRSVDCVMPLGQESDSQSSQEGKRNDLVPRVGRRRQIIGILVLQLGIMIHSLVIGLTLAVTSGSDFTSLTTAIIFHQLFEGLSLGIRIAALPRKDDKRDDEETGSSKSSPTIRTAQTSSTTIPPQFVSTGDEETAKPQSCGKRSLAKQTSRISQIAAWLRPHHHHRQVHRERSDSTLWDRESSSPEDSKEPTRGIDWLKLTLSLLFAITTPLGMGVGMVVWTRHNEGSQKNGVYRSTESRVRD</sequence>
<feature type="compositionally biased region" description="Basic and acidic residues" evidence="5">
    <location>
        <begin position="127"/>
        <end position="138"/>
    </location>
</feature>
<dbReference type="PANTHER" id="PTHR11040:SF44">
    <property type="entry name" value="PROTEIN ZNTC-RELATED"/>
    <property type="match status" value="1"/>
</dbReference>
<dbReference type="OrthoDB" id="448280at2759"/>
<dbReference type="PANTHER" id="PTHR11040">
    <property type="entry name" value="ZINC/IRON TRANSPORTER"/>
    <property type="match status" value="1"/>
</dbReference>
<evidence type="ECO:0000256" key="4">
    <source>
        <dbReference type="ARBA" id="ARBA00023136"/>
    </source>
</evidence>
<feature type="region of interest" description="Disordered" evidence="5">
    <location>
        <begin position="127"/>
        <end position="156"/>
    </location>
</feature>
<evidence type="ECO:0000256" key="3">
    <source>
        <dbReference type="ARBA" id="ARBA00022989"/>
    </source>
</evidence>
<evidence type="ECO:0000313" key="7">
    <source>
        <dbReference type="EMBL" id="KIJ90571.1"/>
    </source>
</evidence>
<comment type="subcellular location">
    <subcellularLocation>
        <location evidence="1">Membrane</location>
        <topology evidence="1">Multi-pass membrane protein</topology>
    </subcellularLocation>
</comment>
<protein>
    <recommendedName>
        <fullName evidence="9">Zinc/iron permease</fullName>
    </recommendedName>
</protein>
<feature type="compositionally biased region" description="Basic residues" evidence="5">
    <location>
        <begin position="398"/>
        <end position="407"/>
    </location>
</feature>
<feature type="compositionally biased region" description="Basic and acidic residues" evidence="5">
    <location>
        <begin position="408"/>
        <end position="430"/>
    </location>
</feature>
<organism evidence="7 8">
    <name type="scientific">Laccaria amethystina LaAM-08-1</name>
    <dbReference type="NCBI Taxonomy" id="1095629"/>
    <lineage>
        <taxon>Eukaryota</taxon>
        <taxon>Fungi</taxon>
        <taxon>Dikarya</taxon>
        <taxon>Basidiomycota</taxon>
        <taxon>Agaricomycotina</taxon>
        <taxon>Agaricomycetes</taxon>
        <taxon>Agaricomycetidae</taxon>
        <taxon>Agaricales</taxon>
        <taxon>Agaricineae</taxon>
        <taxon>Hydnangiaceae</taxon>
        <taxon>Laccaria</taxon>
    </lineage>
</organism>
<reference evidence="7 8" key="1">
    <citation type="submission" date="2014-04" db="EMBL/GenBank/DDBJ databases">
        <authorList>
            <consortium name="DOE Joint Genome Institute"/>
            <person name="Kuo A."/>
            <person name="Kohler A."/>
            <person name="Nagy L.G."/>
            <person name="Floudas D."/>
            <person name="Copeland A."/>
            <person name="Barry K.W."/>
            <person name="Cichocki N."/>
            <person name="Veneault-Fourrey C."/>
            <person name="LaButti K."/>
            <person name="Lindquist E.A."/>
            <person name="Lipzen A."/>
            <person name="Lundell T."/>
            <person name="Morin E."/>
            <person name="Murat C."/>
            <person name="Sun H."/>
            <person name="Tunlid A."/>
            <person name="Henrissat B."/>
            <person name="Grigoriev I.V."/>
            <person name="Hibbett D.S."/>
            <person name="Martin F."/>
            <person name="Nordberg H.P."/>
            <person name="Cantor M.N."/>
            <person name="Hua S.X."/>
        </authorList>
    </citation>
    <scope>NUCLEOTIDE SEQUENCE [LARGE SCALE GENOMIC DNA]</scope>
    <source>
        <strain evidence="7 8">LaAM-08-1</strain>
    </source>
</reference>
<evidence type="ECO:0000256" key="6">
    <source>
        <dbReference type="SAM" id="Phobius"/>
    </source>
</evidence>
<keyword evidence="3 6" id="KW-1133">Transmembrane helix</keyword>
<dbReference type="Pfam" id="PF02535">
    <property type="entry name" value="Zip"/>
    <property type="match status" value="1"/>
</dbReference>
<evidence type="ECO:0000313" key="8">
    <source>
        <dbReference type="Proteomes" id="UP000054477"/>
    </source>
</evidence>
<gene>
    <name evidence="7" type="ORF">K443DRAFT_686693</name>
</gene>
<dbReference type="GO" id="GO:0005886">
    <property type="term" value="C:plasma membrane"/>
    <property type="evidence" value="ECO:0007669"/>
    <property type="project" value="TreeGrafter"/>
</dbReference>
<feature type="transmembrane region" description="Helical" evidence="6">
    <location>
        <begin position="304"/>
        <end position="328"/>
    </location>
</feature>
<keyword evidence="4 6" id="KW-0472">Membrane</keyword>
<accession>A0A0C9WZ09</accession>
<feature type="region of interest" description="Disordered" evidence="5">
    <location>
        <begin position="332"/>
        <end position="430"/>
    </location>
</feature>
<evidence type="ECO:0000256" key="2">
    <source>
        <dbReference type="ARBA" id="ARBA00022692"/>
    </source>
</evidence>
<keyword evidence="2 6" id="KW-0812">Transmembrane</keyword>
<name>A0A0C9WZ09_9AGAR</name>